<comment type="caution">
    <text evidence="1">The sequence shown here is derived from an EMBL/GenBank/DDBJ whole genome shotgun (WGS) entry which is preliminary data.</text>
</comment>
<organism evidence="1 2">
    <name type="scientific">Thermolongibacillus altinsuensis</name>
    <dbReference type="NCBI Taxonomy" id="575256"/>
    <lineage>
        <taxon>Bacteria</taxon>
        <taxon>Bacillati</taxon>
        <taxon>Bacillota</taxon>
        <taxon>Bacilli</taxon>
        <taxon>Bacillales</taxon>
        <taxon>Anoxybacillaceae</taxon>
        <taxon>Thermolongibacillus</taxon>
    </lineage>
</organism>
<keyword evidence="2" id="KW-1185">Reference proteome</keyword>
<reference evidence="1 2" key="1">
    <citation type="submission" date="2019-03" db="EMBL/GenBank/DDBJ databases">
        <title>Genomic Encyclopedia of Type Strains, Phase IV (KMG-IV): sequencing the most valuable type-strain genomes for metagenomic binning, comparative biology and taxonomic classification.</title>
        <authorList>
            <person name="Goeker M."/>
        </authorList>
    </citation>
    <scope>NUCLEOTIDE SEQUENCE [LARGE SCALE GENOMIC DNA]</scope>
    <source>
        <strain evidence="1 2">DSM 24979</strain>
    </source>
</reference>
<dbReference type="Pfam" id="PF07070">
    <property type="entry name" value="Spo0M"/>
    <property type="match status" value="1"/>
</dbReference>
<dbReference type="EMBL" id="SLUL01000006">
    <property type="protein sequence ID" value="TCL49733.1"/>
    <property type="molecule type" value="Genomic_DNA"/>
</dbReference>
<sequence length="256" mass="29236">MSLFNKMLASVGIGAAKVDTKLYESRLTAGDPLKGVVEIVGGNVEQTIDDIYLSLCATYVKEVDDRKVTKQAIVEKWKLSDPFTIGIGERKEIPFSVQLPADTPLTVGRTRVWLHTGLDIKNAIDPTDSDYVHIQPFPLMNAVFTAMDRLGFRLREAECKEASYHLRKRLPFIQEFEFVPISGEFRSKLDEVEIMFFPHSHEEVEMLIQIDRRARGLVSLFAEALDLDETFVRMKVYQNDMPVMEQKLASVIRKYC</sequence>
<name>A0A4R1QDV8_9BACL</name>
<proteinExistence type="predicted"/>
<dbReference type="PANTHER" id="PTHR40053:SF1">
    <property type="entry name" value="SPORULATION-CONTROL PROTEIN SPO0M"/>
    <property type="match status" value="1"/>
</dbReference>
<evidence type="ECO:0000313" key="1">
    <source>
        <dbReference type="EMBL" id="TCL49733.1"/>
    </source>
</evidence>
<evidence type="ECO:0000313" key="2">
    <source>
        <dbReference type="Proteomes" id="UP000295658"/>
    </source>
</evidence>
<dbReference type="OrthoDB" id="2351239at2"/>
<accession>A0A4R1QDV8</accession>
<dbReference type="AlphaFoldDB" id="A0A4R1QDV8"/>
<dbReference type="Proteomes" id="UP000295658">
    <property type="component" value="Unassembled WGS sequence"/>
</dbReference>
<dbReference type="InterPro" id="IPR009776">
    <property type="entry name" value="Spore_0_M"/>
</dbReference>
<gene>
    <name evidence="1" type="ORF">EDD69_10685</name>
</gene>
<dbReference type="PANTHER" id="PTHR40053">
    <property type="entry name" value="SPORULATION-CONTROL PROTEIN SPO0M"/>
    <property type="match status" value="1"/>
</dbReference>
<protein>
    <submittedName>
        <fullName evidence="1">Sporulation-control protein</fullName>
    </submittedName>
</protein>
<dbReference type="RefSeq" id="WP_132948285.1">
    <property type="nucleotide sequence ID" value="NZ_BSVG01000002.1"/>
</dbReference>